<dbReference type="CDD" id="cd16796">
    <property type="entry name" value="RING-H2_RNF13"/>
    <property type="match status" value="1"/>
</dbReference>
<feature type="chain" id="PRO_5042775274" description="RING-type domain-containing protein" evidence="14">
    <location>
        <begin position="21"/>
        <end position="407"/>
    </location>
</feature>
<evidence type="ECO:0000313" key="16">
    <source>
        <dbReference type="EnsemblMetazoa" id="XP_029341919.1"/>
    </source>
</evidence>
<keyword evidence="17" id="KW-1185">Reference proteome</keyword>
<dbReference type="GO" id="GO:0008270">
    <property type="term" value="F:zinc ion binding"/>
    <property type="evidence" value="ECO:0007669"/>
    <property type="project" value="UniProtKB-KW"/>
</dbReference>
<dbReference type="InterPro" id="IPR044744">
    <property type="entry name" value="ZNRF4/RNF13/RNF167_PA"/>
</dbReference>
<feature type="transmembrane region" description="Helical" evidence="13">
    <location>
        <begin position="166"/>
        <end position="190"/>
    </location>
</feature>
<keyword evidence="5 14" id="KW-0732">Signal</keyword>
<keyword evidence="8 13" id="KW-1133">Transmembrane helix</keyword>
<dbReference type="Pfam" id="PF13639">
    <property type="entry name" value="zf-RING_2"/>
    <property type="match status" value="1"/>
</dbReference>
<evidence type="ECO:0000256" key="13">
    <source>
        <dbReference type="SAM" id="Phobius"/>
    </source>
</evidence>
<evidence type="ECO:0000256" key="11">
    <source>
        <dbReference type="ARBA" id="ARBA00046288"/>
    </source>
</evidence>
<keyword evidence="10" id="KW-0325">Glycoprotein</keyword>
<keyword evidence="2" id="KW-0808">Transferase</keyword>
<evidence type="ECO:0000256" key="9">
    <source>
        <dbReference type="ARBA" id="ARBA00023136"/>
    </source>
</evidence>
<dbReference type="InterPro" id="IPR001841">
    <property type="entry name" value="Znf_RING"/>
</dbReference>
<comment type="subcellular location">
    <subcellularLocation>
        <location evidence="11">Endomembrane system</location>
        <topology evidence="11">Single-pass type I membrane protein</topology>
    </subcellularLocation>
</comment>
<keyword evidence="3 13" id="KW-0812">Transmembrane</keyword>
<evidence type="ECO:0000256" key="7">
    <source>
        <dbReference type="ARBA" id="ARBA00022833"/>
    </source>
</evidence>
<dbReference type="PANTHER" id="PTHR47168:SF1">
    <property type="entry name" value="OS02G0798600 PROTEIN"/>
    <property type="match status" value="1"/>
</dbReference>
<dbReference type="KEGG" id="api:100163346"/>
<evidence type="ECO:0000256" key="3">
    <source>
        <dbReference type="ARBA" id="ARBA00022692"/>
    </source>
</evidence>
<dbReference type="Proteomes" id="UP000007819">
    <property type="component" value="Chromosome A1"/>
</dbReference>
<dbReference type="FunFam" id="3.50.30.30:FF:000026">
    <property type="entry name" value="E3 ubiquitin-protein ligase RNF13"/>
    <property type="match status" value="1"/>
</dbReference>
<evidence type="ECO:0000313" key="17">
    <source>
        <dbReference type="Proteomes" id="UP000007819"/>
    </source>
</evidence>
<keyword evidence="4" id="KW-0479">Metal-binding</keyword>
<evidence type="ECO:0000256" key="2">
    <source>
        <dbReference type="ARBA" id="ARBA00022679"/>
    </source>
</evidence>
<keyword evidence="7" id="KW-0862">Zinc</keyword>
<dbReference type="RefSeq" id="NP_001127773.1">
    <property type="nucleotide sequence ID" value="NM_001134301.1"/>
</dbReference>
<evidence type="ECO:0000256" key="6">
    <source>
        <dbReference type="ARBA" id="ARBA00022771"/>
    </source>
</evidence>
<dbReference type="CDD" id="cd02123">
    <property type="entry name" value="PA_C_RZF_like"/>
    <property type="match status" value="1"/>
</dbReference>
<evidence type="ECO:0000256" key="5">
    <source>
        <dbReference type="ARBA" id="ARBA00022729"/>
    </source>
</evidence>
<dbReference type="Pfam" id="PF02225">
    <property type="entry name" value="PA"/>
    <property type="match status" value="1"/>
</dbReference>
<organism evidence="16 17">
    <name type="scientific">Acyrthosiphon pisum</name>
    <name type="common">Pea aphid</name>
    <dbReference type="NCBI Taxonomy" id="7029"/>
    <lineage>
        <taxon>Eukaryota</taxon>
        <taxon>Metazoa</taxon>
        <taxon>Ecdysozoa</taxon>
        <taxon>Arthropoda</taxon>
        <taxon>Hexapoda</taxon>
        <taxon>Insecta</taxon>
        <taxon>Pterygota</taxon>
        <taxon>Neoptera</taxon>
        <taxon>Paraneoptera</taxon>
        <taxon>Hemiptera</taxon>
        <taxon>Sternorrhyncha</taxon>
        <taxon>Aphidomorpha</taxon>
        <taxon>Aphidoidea</taxon>
        <taxon>Aphididae</taxon>
        <taxon>Macrosiphini</taxon>
        <taxon>Acyrthosiphon</taxon>
    </lineage>
</organism>
<dbReference type="SUPFAM" id="SSF57850">
    <property type="entry name" value="RING/U-box"/>
    <property type="match status" value="1"/>
</dbReference>
<evidence type="ECO:0000256" key="4">
    <source>
        <dbReference type="ARBA" id="ARBA00022723"/>
    </source>
</evidence>
<dbReference type="PROSITE" id="PS50089">
    <property type="entry name" value="ZF_RING_2"/>
    <property type="match status" value="1"/>
</dbReference>
<accession>A0A8R2NKL7</accession>
<reference evidence="16" key="2">
    <citation type="submission" date="2022-06" db="UniProtKB">
        <authorList>
            <consortium name="EnsemblMetazoa"/>
        </authorList>
    </citation>
    <scope>IDENTIFICATION</scope>
</reference>
<dbReference type="EnsemblMetazoa" id="XM_029486059.1">
    <property type="protein sequence ID" value="XP_029341919.1"/>
    <property type="gene ID" value="GeneID_100163346"/>
</dbReference>
<dbReference type="GeneID" id="100163346"/>
<dbReference type="OrthoDB" id="8062037at2759"/>
<dbReference type="AlphaFoldDB" id="A0A8R2NKL7"/>
<dbReference type="FunFam" id="3.30.40.10:FF:000429">
    <property type="entry name" value="E3 ubiquitin-protein ligase RNF13"/>
    <property type="match status" value="1"/>
</dbReference>
<sequence length="407" mass="45411">MVKKAMAFIALIAFVTTVKCEITIYNSDQQQLELQFSDAQSDFGGEIPSEGLKGYILPANPEDGCTKIESPPKSGSWFALIKRGNCNFGVKVRNAQNSNYTLAIVFNVNSSTIVPMHGENSSDIVIPSVFVGDNTGLMLRDYYDYTNKFYVIVDNNQSPFDINLNLLLPFAVIVAVCFFAMLGFMLIKWIKDRRRAFRHRLPASILRKIPISTFVKGDPYDTCAICLDDYMDGDKLRILPCAHAYHCKCIDPWLTRNRRFCPICKRRVYGNNEDLHAVAYSSDTDSDEQPNDRTPLVAPTINNSNTLGVGTFRSFRGRVFTRGRSANTVEVHAPVLPSINVANADYDTVSSQTDSSDSMLSDYVNMYDPPPARLAVSSSLSNSEISLAPELMNNTEPSRSNMQNHIV</sequence>
<name>A0A8R2NKL7_ACYPI</name>
<reference evidence="17" key="1">
    <citation type="submission" date="2010-06" db="EMBL/GenBank/DDBJ databases">
        <authorList>
            <person name="Jiang H."/>
            <person name="Abraham K."/>
            <person name="Ali S."/>
            <person name="Alsbrooks S.L."/>
            <person name="Anim B.N."/>
            <person name="Anosike U.S."/>
            <person name="Attaway T."/>
            <person name="Bandaranaike D.P."/>
            <person name="Battles P.K."/>
            <person name="Bell S.N."/>
            <person name="Bell A.V."/>
            <person name="Beltran B."/>
            <person name="Bickham C."/>
            <person name="Bustamante Y."/>
            <person name="Caleb T."/>
            <person name="Canada A."/>
            <person name="Cardenas V."/>
            <person name="Carter K."/>
            <person name="Chacko J."/>
            <person name="Chandrabose M.N."/>
            <person name="Chavez D."/>
            <person name="Chavez A."/>
            <person name="Chen L."/>
            <person name="Chu H.-S."/>
            <person name="Claassen K.J."/>
            <person name="Cockrell R."/>
            <person name="Collins M."/>
            <person name="Cooper J.A."/>
            <person name="Cree A."/>
            <person name="Curry S.M."/>
            <person name="Da Y."/>
            <person name="Dao M.D."/>
            <person name="Das B."/>
            <person name="Davila M.-L."/>
            <person name="Davy-Carroll L."/>
            <person name="Denson S."/>
            <person name="Dinh H."/>
            <person name="Ebong V.E."/>
            <person name="Edwards J.R."/>
            <person name="Egan A."/>
            <person name="El-Daye J."/>
            <person name="Escobedo L."/>
            <person name="Fernandez S."/>
            <person name="Fernando P.R."/>
            <person name="Flagg N."/>
            <person name="Forbes L.D."/>
            <person name="Fowler R.G."/>
            <person name="Fu Q."/>
            <person name="Gabisi R.A."/>
            <person name="Ganer J."/>
            <person name="Garbino Pronczuk A."/>
            <person name="Garcia R.M."/>
            <person name="Garner T."/>
            <person name="Garrett T.E."/>
            <person name="Gonzalez D.A."/>
            <person name="Hamid H."/>
            <person name="Hawkins E.S."/>
            <person name="Hirani K."/>
            <person name="Hogues M.E."/>
            <person name="Hollins B."/>
            <person name="Hsiao C.-H."/>
            <person name="Jabil R."/>
            <person name="James M.L."/>
            <person name="Jhangiani S.N."/>
            <person name="Johnson B."/>
            <person name="Johnson Q."/>
            <person name="Joshi V."/>
            <person name="Kalu J.B."/>
            <person name="Kam C."/>
            <person name="Kashfia A."/>
            <person name="Keebler J."/>
            <person name="Kisamo H."/>
            <person name="Kovar C.L."/>
            <person name="Lago L.A."/>
            <person name="Lai C.-Y."/>
            <person name="Laidlaw J."/>
            <person name="Lara F."/>
            <person name="Le T.-K."/>
            <person name="Lee S.L."/>
            <person name="Legall F.H."/>
            <person name="Lemon S.J."/>
            <person name="Lewis L.R."/>
            <person name="Li B."/>
            <person name="Liu Y."/>
            <person name="Liu Y.-S."/>
            <person name="Lopez J."/>
            <person name="Lozado R.J."/>
            <person name="Lu J."/>
            <person name="Madu R.C."/>
            <person name="Maheshwari M."/>
            <person name="Maheshwari R."/>
            <person name="Malloy K."/>
            <person name="Martinez E."/>
            <person name="Mathew T."/>
            <person name="Mercado I.C."/>
            <person name="Mercado C."/>
            <person name="Meyer B."/>
            <person name="Montgomery K."/>
            <person name="Morgan M.B."/>
            <person name="Munidasa M."/>
            <person name="Nazareth L.V."/>
            <person name="Nelson J."/>
            <person name="Ng B.M."/>
            <person name="Nguyen N.B."/>
            <person name="Nguyen P.Q."/>
            <person name="Nguyen T."/>
            <person name="Obregon M."/>
            <person name="Okwuonu G.O."/>
            <person name="Onwere C.G."/>
            <person name="Orozco G."/>
            <person name="Parra A."/>
            <person name="Patel S."/>
            <person name="Patil S."/>
            <person name="Perez A."/>
            <person name="Perez Y."/>
            <person name="Pham C."/>
            <person name="Primus E.L."/>
            <person name="Pu L.-L."/>
            <person name="Puazo M."/>
            <person name="Qin X."/>
            <person name="Quiroz J.B."/>
            <person name="Reese J."/>
            <person name="Richards S."/>
            <person name="Rives C.M."/>
            <person name="Robberts R."/>
            <person name="Ruiz S.J."/>
            <person name="Ruiz M.J."/>
            <person name="Santibanez J."/>
            <person name="Schneider B.W."/>
            <person name="Sisson I."/>
            <person name="Smith M."/>
            <person name="Sodergren E."/>
            <person name="Song X.-Z."/>
            <person name="Song B.B."/>
            <person name="Summersgill H."/>
            <person name="Thelus R."/>
            <person name="Thornton R.D."/>
            <person name="Trejos Z.Y."/>
            <person name="Usmani K."/>
            <person name="Vattathil S."/>
            <person name="Villasana D."/>
            <person name="Walker D.L."/>
            <person name="Wang S."/>
            <person name="Wang K."/>
            <person name="White C.S."/>
            <person name="Williams A.C."/>
            <person name="Williamson J."/>
            <person name="Wilson K."/>
            <person name="Woghiren I.O."/>
            <person name="Woodworth J.R."/>
            <person name="Worley K.C."/>
            <person name="Wright R.A."/>
            <person name="Wu W."/>
            <person name="Young L."/>
            <person name="Zhang L."/>
            <person name="Zhang J."/>
            <person name="Zhu Y."/>
            <person name="Muzny D.M."/>
            <person name="Weinstock G."/>
            <person name="Gibbs R.A."/>
        </authorList>
    </citation>
    <scope>NUCLEOTIDE SEQUENCE [LARGE SCALE GENOMIC DNA]</scope>
    <source>
        <strain evidence="17">LSR1</strain>
    </source>
</reference>
<dbReference type="Gene3D" id="3.50.30.30">
    <property type="match status" value="1"/>
</dbReference>
<dbReference type="SMART" id="SM00184">
    <property type="entry name" value="RING"/>
    <property type="match status" value="1"/>
</dbReference>
<keyword evidence="9 13" id="KW-0472">Membrane</keyword>
<dbReference type="EnsemblMetazoa" id="NM_001134301.1">
    <property type="protein sequence ID" value="NP_001127773.1"/>
    <property type="gene ID" value="GeneID_100163346"/>
</dbReference>
<dbReference type="CTD" id="40791"/>
<proteinExistence type="predicted"/>
<dbReference type="InterPro" id="IPR051653">
    <property type="entry name" value="E3_ligase_sorting_rcpt"/>
</dbReference>
<feature type="signal peptide" evidence="14">
    <location>
        <begin position="1"/>
        <end position="20"/>
    </location>
</feature>
<dbReference type="GO" id="GO:0005737">
    <property type="term" value="C:cytoplasm"/>
    <property type="evidence" value="ECO:0007669"/>
    <property type="project" value="UniProtKB-ARBA"/>
</dbReference>
<evidence type="ECO:0000259" key="15">
    <source>
        <dbReference type="PROSITE" id="PS50089"/>
    </source>
</evidence>
<dbReference type="GO" id="GO:0016740">
    <property type="term" value="F:transferase activity"/>
    <property type="evidence" value="ECO:0007669"/>
    <property type="project" value="UniProtKB-KW"/>
</dbReference>
<evidence type="ECO:0000256" key="8">
    <source>
        <dbReference type="ARBA" id="ARBA00022989"/>
    </source>
</evidence>
<feature type="domain" description="RING-type" evidence="15">
    <location>
        <begin position="223"/>
        <end position="265"/>
    </location>
</feature>
<keyword evidence="6 12" id="KW-0863">Zinc-finger</keyword>
<evidence type="ECO:0000256" key="14">
    <source>
        <dbReference type="SAM" id="SignalP"/>
    </source>
</evidence>
<dbReference type="InterPro" id="IPR013083">
    <property type="entry name" value="Znf_RING/FYVE/PHD"/>
</dbReference>
<protein>
    <recommendedName>
        <fullName evidence="15">RING-type domain-containing protein</fullName>
    </recommendedName>
</protein>
<dbReference type="GO" id="GO:0012505">
    <property type="term" value="C:endomembrane system"/>
    <property type="evidence" value="ECO:0007669"/>
    <property type="project" value="UniProtKB-SubCell"/>
</dbReference>
<dbReference type="PANTHER" id="PTHR47168">
    <property type="entry name" value="RING ZINC FINGER DOMAIN SUPERFAMILY PROTEIN-RELATED"/>
    <property type="match status" value="1"/>
</dbReference>
<evidence type="ECO:0000256" key="12">
    <source>
        <dbReference type="PROSITE-ProRule" id="PRU00175"/>
    </source>
</evidence>
<evidence type="ECO:0000256" key="1">
    <source>
        <dbReference type="ARBA" id="ARBA00004906"/>
    </source>
</evidence>
<comment type="pathway">
    <text evidence="1">Protein modification; protein ubiquitination.</text>
</comment>
<dbReference type="Gene3D" id="3.30.40.10">
    <property type="entry name" value="Zinc/RING finger domain, C3HC4 (zinc finger)"/>
    <property type="match status" value="1"/>
</dbReference>
<dbReference type="InterPro" id="IPR003137">
    <property type="entry name" value="PA_domain"/>
</dbReference>
<evidence type="ECO:0000256" key="10">
    <source>
        <dbReference type="ARBA" id="ARBA00023180"/>
    </source>
</evidence>